<organism evidence="2 3">
    <name type="scientific">Streptosporangium minutum</name>
    <dbReference type="NCBI Taxonomy" id="569862"/>
    <lineage>
        <taxon>Bacteria</taxon>
        <taxon>Bacillati</taxon>
        <taxon>Actinomycetota</taxon>
        <taxon>Actinomycetes</taxon>
        <taxon>Streptosporangiales</taxon>
        <taxon>Streptosporangiaceae</taxon>
        <taxon>Streptosporangium</taxon>
    </lineage>
</organism>
<dbReference type="Proteomes" id="UP000194761">
    <property type="component" value="Unassembled WGS sequence"/>
</dbReference>
<dbReference type="RefSeq" id="WP_086574347.1">
    <property type="nucleotide sequence ID" value="NZ_NGFP01000085.1"/>
</dbReference>
<evidence type="ECO:0000259" key="1">
    <source>
        <dbReference type="Pfam" id="PF13700"/>
    </source>
</evidence>
<proteinExistence type="predicted"/>
<dbReference type="Pfam" id="PF13700">
    <property type="entry name" value="DUF4158"/>
    <property type="match status" value="1"/>
</dbReference>
<dbReference type="InterPro" id="IPR025296">
    <property type="entry name" value="DUF4158"/>
</dbReference>
<evidence type="ECO:0000313" key="2">
    <source>
        <dbReference type="EMBL" id="OUC95245.1"/>
    </source>
</evidence>
<protein>
    <recommendedName>
        <fullName evidence="1">DUF4158 domain-containing protein</fullName>
    </recommendedName>
</protein>
<name>A0A243RK43_9ACTN</name>
<evidence type="ECO:0000313" key="3">
    <source>
        <dbReference type="Proteomes" id="UP000194761"/>
    </source>
</evidence>
<keyword evidence="3" id="KW-1185">Reference proteome</keyword>
<gene>
    <name evidence="2" type="ORF">CA984_19300</name>
</gene>
<dbReference type="AlphaFoldDB" id="A0A243RK43"/>
<feature type="domain" description="DUF4158" evidence="1">
    <location>
        <begin position="17"/>
        <end position="132"/>
    </location>
</feature>
<reference evidence="2 3" key="1">
    <citation type="submission" date="2017-05" db="EMBL/GenBank/DDBJ databases">
        <title>Biotechnological potential of actinobacteria isolated from South African environments.</title>
        <authorList>
            <person name="Le Roes-Hill M."/>
            <person name="Prins A."/>
            <person name="Durrell K.A."/>
        </authorList>
    </citation>
    <scope>NUCLEOTIDE SEQUENCE [LARGE SCALE GENOMIC DNA]</scope>
    <source>
        <strain evidence="2">M26</strain>
    </source>
</reference>
<dbReference type="EMBL" id="NGFP01000085">
    <property type="protein sequence ID" value="OUC95245.1"/>
    <property type="molecule type" value="Genomic_DNA"/>
</dbReference>
<comment type="caution">
    <text evidence="2">The sequence shown here is derived from an EMBL/GenBank/DDBJ whole genome shotgun (WGS) entry which is preliminary data.</text>
</comment>
<sequence length="139" mass="15557">MVGLLVGPTLRVMPVEFLADDEAAAYGRFAGPPAQADLERVFFLDDEDRALVGQRRGVHMRLGFALQLVTVRRLGTFMEDPLGVPGAVLEFVAEQLGVEDASQVKRYAERRETPFDHQRDIRRAYGWKDFTDVGGEFTA</sequence>
<accession>A0A243RK43</accession>